<evidence type="ECO:0000259" key="1">
    <source>
        <dbReference type="Pfam" id="PF18914"/>
    </source>
</evidence>
<dbReference type="Proteomes" id="UP000236724">
    <property type="component" value="Unassembled WGS sequence"/>
</dbReference>
<sequence length="492" mass="54083">MKPHKIITIASILLSLWGCSGGGLSLAEGGVEGTGLGVGSISAFGSIVVNDIKYETEQAELFINGVASDISQLHIGMFVSVTGEDKQAQTIQYYDLLRAKLRYISDEGKSLILAGHTVLVDDNTALQGFSDLQQLQIDDCLRVSGLALGTKGIPATFIQRLPAQDCEQVIVSGLVSHLDLNNQYFYLAGLKVSSQNPQSQVPLKAGLAVTVMGAMTQTELTATHIIGITPLKPVPHGIANIHGTITNFNNSQDFSIEHQPARIDPNSDWSSDILAQLQQGAQVNLRAKIAADGVLELTPEQLQFSNNSSSLIAHNEPYRISGELEYIDMEQQQLTVAGIRAYYHPQTQFRDITEAQPRLHAQHLRLGDSLTIAGFQQQNDLLELSQVFYEPFTPANQRQLQGLVTQIDQQTQTLWIFNHPIQADPQSEFFDIRNQNITQPPLGVRLSAPENMQITATEFFQSLAQGSLVYVFAQVLDEQIIVKHMIVMDIED</sequence>
<dbReference type="RefSeq" id="WP_103920718.1">
    <property type="nucleotide sequence ID" value="NZ_FMSV02000512.1"/>
</dbReference>
<keyword evidence="3" id="KW-1185">Reference proteome</keyword>
<name>A0A1H6FA63_9GAMM</name>
<feature type="domain" description="DUF5666" evidence="1">
    <location>
        <begin position="108"/>
        <end position="156"/>
    </location>
</feature>
<dbReference type="EMBL" id="FMSV02000512">
    <property type="protein sequence ID" value="SEH07000.1"/>
    <property type="molecule type" value="Genomic_DNA"/>
</dbReference>
<dbReference type="OrthoDB" id="5614223at2"/>
<accession>A0A1H6FA63</accession>
<protein>
    <recommendedName>
        <fullName evidence="1">DUF5666 domain-containing protein</fullName>
    </recommendedName>
</protein>
<reference evidence="2 3" key="1">
    <citation type="submission" date="2016-10" db="EMBL/GenBank/DDBJ databases">
        <authorList>
            <person name="de Groot N.N."/>
        </authorList>
    </citation>
    <scope>NUCLEOTIDE SEQUENCE [LARGE SCALE GENOMIC DNA]</scope>
    <source>
        <strain evidence="2">MBHS1</strain>
    </source>
</reference>
<gene>
    <name evidence="2" type="ORF">MBHS_02866</name>
</gene>
<organism evidence="2 3">
    <name type="scientific">Candidatus Venteria ishoeyi</name>
    <dbReference type="NCBI Taxonomy" id="1899563"/>
    <lineage>
        <taxon>Bacteria</taxon>
        <taxon>Pseudomonadati</taxon>
        <taxon>Pseudomonadota</taxon>
        <taxon>Gammaproteobacteria</taxon>
        <taxon>Thiotrichales</taxon>
        <taxon>Thiotrichaceae</taxon>
        <taxon>Venteria</taxon>
    </lineage>
</organism>
<evidence type="ECO:0000313" key="2">
    <source>
        <dbReference type="EMBL" id="SEH07000.1"/>
    </source>
</evidence>
<dbReference type="InterPro" id="IPR043724">
    <property type="entry name" value="DUF5666"/>
</dbReference>
<proteinExistence type="predicted"/>
<evidence type="ECO:0000313" key="3">
    <source>
        <dbReference type="Proteomes" id="UP000236724"/>
    </source>
</evidence>
<dbReference type="Pfam" id="PF18914">
    <property type="entry name" value="DUF5666"/>
    <property type="match status" value="3"/>
</dbReference>
<feature type="domain" description="DUF5666" evidence="1">
    <location>
        <begin position="329"/>
        <end position="379"/>
    </location>
</feature>
<feature type="domain" description="DUF5666" evidence="1">
    <location>
        <begin position="242"/>
        <end position="295"/>
    </location>
</feature>
<dbReference type="AlphaFoldDB" id="A0A1H6FA63"/>